<evidence type="ECO:0000313" key="5">
    <source>
        <dbReference type="EMBL" id="MCY1076634.1"/>
    </source>
</evidence>
<dbReference type="RefSeq" id="WP_267535512.1">
    <property type="nucleotide sequence ID" value="NZ_JAPNKA010000001.1"/>
</dbReference>
<dbReference type="Gene3D" id="3.40.50.720">
    <property type="entry name" value="NAD(P)-binding Rossmann-like Domain"/>
    <property type="match status" value="1"/>
</dbReference>
<reference evidence="5 6" key="1">
    <citation type="submission" date="2022-11" db="EMBL/GenBank/DDBJ databases">
        <title>Minimal conservation of predation-associated metabolite biosynthetic gene clusters underscores biosynthetic potential of Myxococcota including descriptions for ten novel species: Archangium lansinium sp. nov., Myxococcus landrumus sp. nov., Nannocystis bai.</title>
        <authorList>
            <person name="Ahearne A."/>
            <person name="Stevens C."/>
            <person name="Phillips K."/>
        </authorList>
    </citation>
    <scope>NUCLEOTIDE SEQUENCE [LARGE SCALE GENOMIC DNA]</scope>
    <source>
        <strain evidence="5 6">MIWBW</strain>
    </source>
</reference>
<dbReference type="InterPro" id="IPR036291">
    <property type="entry name" value="NAD(P)-bd_dom_sf"/>
</dbReference>
<keyword evidence="2" id="KW-0560">Oxidoreductase</keyword>
<gene>
    <name evidence="5" type="ORF">OV287_19335</name>
</gene>
<accession>A0ABT4A4R2</accession>
<proteinExistence type="inferred from homology"/>
<dbReference type="SUPFAM" id="SSF51735">
    <property type="entry name" value="NAD(P)-binding Rossmann-fold domains"/>
    <property type="match status" value="1"/>
</dbReference>
<dbReference type="SMART" id="SM00822">
    <property type="entry name" value="PKS_KR"/>
    <property type="match status" value="1"/>
</dbReference>
<dbReference type="InterPro" id="IPR002347">
    <property type="entry name" value="SDR_fam"/>
</dbReference>
<evidence type="ECO:0000256" key="3">
    <source>
        <dbReference type="RuleBase" id="RU000363"/>
    </source>
</evidence>
<feature type="domain" description="Ketoreductase" evidence="4">
    <location>
        <begin position="4"/>
        <end position="192"/>
    </location>
</feature>
<evidence type="ECO:0000259" key="4">
    <source>
        <dbReference type="SMART" id="SM00822"/>
    </source>
</evidence>
<evidence type="ECO:0000256" key="2">
    <source>
        <dbReference type="ARBA" id="ARBA00023002"/>
    </source>
</evidence>
<dbReference type="InterPro" id="IPR057326">
    <property type="entry name" value="KR_dom"/>
</dbReference>
<dbReference type="PRINTS" id="PR00080">
    <property type="entry name" value="SDRFAMILY"/>
</dbReference>
<evidence type="ECO:0000313" key="6">
    <source>
        <dbReference type="Proteomes" id="UP001207654"/>
    </source>
</evidence>
<comment type="caution">
    <text evidence="5">The sequence shown here is derived from an EMBL/GenBank/DDBJ whole genome shotgun (WGS) entry which is preliminary data.</text>
</comment>
<dbReference type="PRINTS" id="PR00081">
    <property type="entry name" value="GDHRDH"/>
</dbReference>
<comment type="similarity">
    <text evidence="1 3">Belongs to the short-chain dehydrogenases/reductases (SDR) family.</text>
</comment>
<dbReference type="Pfam" id="PF00106">
    <property type="entry name" value="adh_short"/>
    <property type="match status" value="1"/>
</dbReference>
<protein>
    <submittedName>
        <fullName evidence="5">SDR family oxidoreductase</fullName>
    </submittedName>
</protein>
<keyword evidence="6" id="KW-1185">Reference proteome</keyword>
<dbReference type="PANTHER" id="PTHR44196:SF1">
    <property type="entry name" value="DEHYDROGENASE_REDUCTASE SDR FAMILY MEMBER 7B"/>
    <property type="match status" value="1"/>
</dbReference>
<organism evidence="5 6">
    <name type="scientific">Archangium lansingense</name>
    <dbReference type="NCBI Taxonomy" id="2995310"/>
    <lineage>
        <taxon>Bacteria</taxon>
        <taxon>Pseudomonadati</taxon>
        <taxon>Myxococcota</taxon>
        <taxon>Myxococcia</taxon>
        <taxon>Myxococcales</taxon>
        <taxon>Cystobacterineae</taxon>
        <taxon>Archangiaceae</taxon>
        <taxon>Archangium</taxon>
    </lineage>
</organism>
<dbReference type="Proteomes" id="UP001207654">
    <property type="component" value="Unassembled WGS sequence"/>
</dbReference>
<name>A0ABT4A4R2_9BACT</name>
<sequence length="259" mass="28124">MDNKVVVITGASAGIGAALAELAGKMGWKVVLAARREPELRQVAARVGSEALPVVTDVSQRADMQRLLETALARFGHVDVWVNNAGRGISKLVSELTDEDFDEMMRVNVKSALYGMQTVLPHFQSRGRGHLINVSSMLGRVPYVPERSAYNAAKHALNALTANLRQELRERYPGIHVTTFLPGVVATEFGVNALGGGVDSRKIPGAQSVEEVAAVLVETIEQPRPEVYSRPAYRQQVIEYYSSEDLAIPEPGAPGNKRP</sequence>
<dbReference type="PANTHER" id="PTHR44196">
    <property type="entry name" value="DEHYDROGENASE/REDUCTASE SDR FAMILY MEMBER 7B"/>
    <property type="match status" value="1"/>
</dbReference>
<dbReference type="EMBL" id="JAPNKA010000001">
    <property type="protein sequence ID" value="MCY1076634.1"/>
    <property type="molecule type" value="Genomic_DNA"/>
</dbReference>
<evidence type="ECO:0000256" key="1">
    <source>
        <dbReference type="ARBA" id="ARBA00006484"/>
    </source>
</evidence>